<evidence type="ECO:0000256" key="11">
    <source>
        <dbReference type="ARBA" id="ARBA00023204"/>
    </source>
</evidence>
<dbReference type="PROSITE" id="PS50172">
    <property type="entry name" value="BRCT"/>
    <property type="match status" value="1"/>
</dbReference>
<evidence type="ECO:0000259" key="17">
    <source>
        <dbReference type="PROSITE" id="PS50172"/>
    </source>
</evidence>
<dbReference type="GO" id="GO:0046872">
    <property type="term" value="F:metal ion binding"/>
    <property type="evidence" value="ECO:0007669"/>
    <property type="project" value="UniProtKB-KW"/>
</dbReference>
<evidence type="ECO:0000256" key="14">
    <source>
        <dbReference type="ARBA" id="ARBA00060881"/>
    </source>
</evidence>
<feature type="binding site" evidence="15">
    <location>
        <begin position="86"/>
        <end position="87"/>
    </location>
    <ligand>
        <name>NAD(+)</name>
        <dbReference type="ChEBI" id="CHEBI:57540"/>
    </ligand>
</feature>
<dbReference type="HAMAP" id="MF_01588">
    <property type="entry name" value="DNA_ligase_A"/>
    <property type="match status" value="1"/>
</dbReference>
<dbReference type="GO" id="GO:0006260">
    <property type="term" value="P:DNA replication"/>
    <property type="evidence" value="ECO:0007669"/>
    <property type="project" value="UniProtKB-KW"/>
</dbReference>
<dbReference type="Gene3D" id="3.30.470.30">
    <property type="entry name" value="DNA ligase/mRNA capping enzyme"/>
    <property type="match status" value="1"/>
</dbReference>
<keyword evidence="12 15" id="KW-0464">Manganese</keyword>
<keyword evidence="10 15" id="KW-0520">NAD</keyword>
<feature type="binding site" evidence="15">
    <location>
        <position position="406"/>
    </location>
    <ligand>
        <name>Zn(2+)</name>
        <dbReference type="ChEBI" id="CHEBI:29105"/>
    </ligand>
</feature>
<sequence>MAVLTHSEASQKVDELRKKLDKWADDYYAKDAPVVEDAVYDKTYQELVELEQKFPDLVTADSITQRVGGEIKSDLSKVEHPVPMLSMGDVFSKDELKEFDERITKLVGHPVAYNVELKIDGLSLSLEYTKGKLTRASTRGNGRVGEDVTANAKFIKDIPQTLPEPLTTEVRGECYMEKEAFATLNAERDEKGEQVFANPRNAAAGSLRQLDARITKKRNLSTFIYTWVNPPKNITSQHQAIDEMNRLGFHTNQSGRRFESMDEVFKFIDEYTAKRNDLSYGIDGIVLKVDDLSLQNELGNTVKVPRWEIAYKFPPEEQETVVRNIEWTVGRTGVVTPTAVMDPVKLAGTIVSRASLHNPDYLREKGVRIGDTVKLHKAGDIIPEISSVVLSKRPKDSKPYEIPNVCPSCGETLVHLQDEVALRCINPMCPAQIEEGIIHFASRGAMNIMGLGPRIVKQLIDKGFINDVADLYHLTPDQLGQLDHFKEKSITNLLSSIENSKQNSAELLLYGLGIDHVGAKAARLILEKYKNLEKVSQLTVPELTSIDTIGETIAESLTAYFNQPSAQKLLQELRDSGLNMEYLGTVEEEAPDNFFKEKTVVLTGKLSAFTRSEFTKKLQDLGAKVTGSVSKKTDYLIYGADAGSKKDKAEKLQVPMLTEQEAIAKIEK</sequence>
<keyword evidence="11 15" id="KW-0234">DNA repair</keyword>
<feature type="binding site" evidence="15">
    <location>
        <begin position="37"/>
        <end position="41"/>
    </location>
    <ligand>
        <name>NAD(+)</name>
        <dbReference type="ChEBI" id="CHEBI:57540"/>
    </ligand>
</feature>
<evidence type="ECO:0000256" key="10">
    <source>
        <dbReference type="ARBA" id="ARBA00023027"/>
    </source>
</evidence>
<feature type="binding site" evidence="15">
    <location>
        <position position="312"/>
    </location>
    <ligand>
        <name>NAD(+)</name>
        <dbReference type="ChEBI" id="CHEBI:57540"/>
    </ligand>
</feature>
<dbReference type="InterPro" id="IPR012340">
    <property type="entry name" value="NA-bd_OB-fold"/>
</dbReference>
<feature type="binding site" evidence="15">
    <location>
        <position position="429"/>
    </location>
    <ligand>
        <name>Zn(2+)</name>
        <dbReference type="ChEBI" id="CHEBI:29105"/>
    </ligand>
</feature>
<keyword evidence="5 15" id="KW-0235">DNA replication</keyword>
<dbReference type="Gene3D" id="6.20.10.30">
    <property type="match status" value="1"/>
</dbReference>
<feature type="active site" description="N6-AMP-lysine intermediate" evidence="15">
    <location>
        <position position="118"/>
    </location>
</feature>
<dbReference type="NCBIfam" id="NF005932">
    <property type="entry name" value="PRK07956.1"/>
    <property type="match status" value="1"/>
</dbReference>
<evidence type="ECO:0000256" key="1">
    <source>
        <dbReference type="ARBA" id="ARBA00004067"/>
    </source>
</evidence>
<keyword evidence="4 15" id="KW-0436">Ligase</keyword>
<dbReference type="SMART" id="SM00292">
    <property type="entry name" value="BRCT"/>
    <property type="match status" value="1"/>
</dbReference>
<evidence type="ECO:0000256" key="3">
    <source>
        <dbReference type="ARBA" id="ARBA00013308"/>
    </source>
</evidence>
<comment type="cofactor">
    <cofactor evidence="15">
        <name>Mg(2+)</name>
        <dbReference type="ChEBI" id="CHEBI:18420"/>
    </cofactor>
    <cofactor evidence="15">
        <name>Mn(2+)</name>
        <dbReference type="ChEBI" id="CHEBI:29035"/>
    </cofactor>
</comment>
<reference evidence="18 19" key="1">
    <citation type="submission" date="2017-05" db="EMBL/GenBank/DDBJ databases">
        <title>Lactobacillus johnsonii from commercial turkeys.</title>
        <authorList>
            <person name="Johnson T.J."/>
            <person name="Youmans B."/>
        </authorList>
    </citation>
    <scope>NUCLEOTIDE SEQUENCE [LARGE SCALE GENOMIC DNA]</scope>
    <source>
        <strain evidence="18 19">UMNLJ114</strain>
    </source>
</reference>
<proteinExistence type="inferred from homology"/>
<dbReference type="SUPFAM" id="SSF56091">
    <property type="entry name" value="DNA ligase/mRNA capping enzyme, catalytic domain"/>
    <property type="match status" value="1"/>
</dbReference>
<dbReference type="Gene3D" id="3.40.50.10190">
    <property type="entry name" value="BRCT domain"/>
    <property type="match status" value="1"/>
</dbReference>
<dbReference type="FunFam" id="1.10.150.20:FF:000007">
    <property type="entry name" value="DNA ligase"/>
    <property type="match status" value="1"/>
</dbReference>
<dbReference type="EMBL" id="NIBD01000013">
    <property type="protein sequence ID" value="PAB56190.1"/>
    <property type="molecule type" value="Genomic_DNA"/>
</dbReference>
<dbReference type="InterPro" id="IPR001679">
    <property type="entry name" value="DNA_ligase"/>
</dbReference>
<dbReference type="PROSITE" id="PS01055">
    <property type="entry name" value="DNA_LIGASE_N1"/>
    <property type="match status" value="1"/>
</dbReference>
<dbReference type="InterPro" id="IPR036420">
    <property type="entry name" value="BRCT_dom_sf"/>
</dbReference>
<dbReference type="PANTHER" id="PTHR23389:SF9">
    <property type="entry name" value="DNA LIGASE"/>
    <property type="match status" value="1"/>
</dbReference>
<dbReference type="PIRSF" id="PIRSF001604">
    <property type="entry name" value="LigA"/>
    <property type="match status" value="1"/>
</dbReference>
<evidence type="ECO:0000256" key="8">
    <source>
        <dbReference type="ARBA" id="ARBA00022833"/>
    </source>
</evidence>
<dbReference type="InterPro" id="IPR004149">
    <property type="entry name" value="Znf_DNAligase_C4"/>
</dbReference>
<accession>A0A1Z1N520</accession>
<dbReference type="PANTHER" id="PTHR23389">
    <property type="entry name" value="CHROMOSOME TRANSMISSION FIDELITY FACTOR 18"/>
    <property type="match status" value="1"/>
</dbReference>
<feature type="domain" description="BRCT" evidence="17">
    <location>
        <begin position="590"/>
        <end position="668"/>
    </location>
</feature>
<dbReference type="SUPFAM" id="SSF52113">
    <property type="entry name" value="BRCT domain"/>
    <property type="match status" value="1"/>
</dbReference>
<evidence type="ECO:0000256" key="2">
    <source>
        <dbReference type="ARBA" id="ARBA00012722"/>
    </source>
</evidence>
<keyword evidence="8 15" id="KW-0862">Zinc</keyword>
<protein>
    <recommendedName>
        <fullName evidence="3 15">DNA ligase</fullName>
        <ecNumber evidence="2 15">6.5.1.2</ecNumber>
    </recommendedName>
    <alternativeName>
        <fullName evidence="15">Polydeoxyribonucleotide synthase [NAD(+)]</fullName>
    </alternativeName>
</protein>
<dbReference type="RefSeq" id="WP_087712717.1">
    <property type="nucleotide sequence ID" value="NZ_CP021703.1"/>
</dbReference>
<dbReference type="SUPFAM" id="SSF50249">
    <property type="entry name" value="Nucleic acid-binding proteins"/>
    <property type="match status" value="1"/>
</dbReference>
<dbReference type="Pfam" id="PF03119">
    <property type="entry name" value="DNA_ligase_ZBD"/>
    <property type="match status" value="1"/>
</dbReference>
<dbReference type="InterPro" id="IPR041663">
    <property type="entry name" value="DisA/LigA_HHH"/>
</dbReference>
<dbReference type="InterPro" id="IPR033136">
    <property type="entry name" value="DNA_ligase_CS"/>
</dbReference>
<feature type="binding site" evidence="15">
    <location>
        <position position="288"/>
    </location>
    <ligand>
        <name>NAD(+)</name>
        <dbReference type="ChEBI" id="CHEBI:57540"/>
    </ligand>
</feature>
<dbReference type="Gene3D" id="1.10.287.610">
    <property type="entry name" value="Helix hairpin bin"/>
    <property type="match status" value="1"/>
</dbReference>
<dbReference type="PROSITE" id="PS01056">
    <property type="entry name" value="DNA_LIGASE_N2"/>
    <property type="match status" value="1"/>
</dbReference>
<comment type="function">
    <text evidence="1 15">DNA ligase that catalyzes the formation of phosphodiester linkages between 5'-phosphoryl and 3'-hydroxyl groups in double-stranded DNA using NAD as a coenzyme and as the energy source for the reaction. It is essential for DNA replication and repair of damaged DNA.</text>
</comment>
<evidence type="ECO:0000256" key="4">
    <source>
        <dbReference type="ARBA" id="ARBA00022598"/>
    </source>
</evidence>
<keyword evidence="7 15" id="KW-0227">DNA damage</keyword>
<evidence type="ECO:0000256" key="13">
    <source>
        <dbReference type="ARBA" id="ARBA00034005"/>
    </source>
</evidence>
<dbReference type="Pfam" id="PF12826">
    <property type="entry name" value="HHH_2"/>
    <property type="match status" value="1"/>
</dbReference>
<dbReference type="FunFam" id="3.30.470.30:FF:000001">
    <property type="entry name" value="DNA ligase"/>
    <property type="match status" value="1"/>
</dbReference>
<evidence type="ECO:0000256" key="7">
    <source>
        <dbReference type="ARBA" id="ARBA00022763"/>
    </source>
</evidence>
<dbReference type="CDD" id="cd17748">
    <property type="entry name" value="BRCT_DNA_ligase_like"/>
    <property type="match status" value="1"/>
</dbReference>
<dbReference type="Pfam" id="PF01653">
    <property type="entry name" value="DNA_ligase_aden"/>
    <property type="match status" value="1"/>
</dbReference>
<dbReference type="FunFam" id="2.40.50.140:FF:000012">
    <property type="entry name" value="DNA ligase"/>
    <property type="match status" value="1"/>
</dbReference>
<keyword evidence="9 15" id="KW-0460">Magnesium</keyword>
<name>A0A1Z1N520_LACJH</name>
<evidence type="ECO:0000256" key="15">
    <source>
        <dbReference type="HAMAP-Rule" id="MF_01588"/>
    </source>
</evidence>
<dbReference type="NCBIfam" id="TIGR00575">
    <property type="entry name" value="dnlj"/>
    <property type="match status" value="1"/>
</dbReference>
<dbReference type="SUPFAM" id="SSF47781">
    <property type="entry name" value="RuvA domain 2-like"/>
    <property type="match status" value="1"/>
</dbReference>
<comment type="similarity">
    <text evidence="14 15">Belongs to the NAD-dependent DNA ligase family. LigA subfamily.</text>
</comment>
<evidence type="ECO:0000256" key="6">
    <source>
        <dbReference type="ARBA" id="ARBA00022723"/>
    </source>
</evidence>
<organism evidence="18 19">
    <name type="scientific">Lactobacillus johnsonii</name>
    <dbReference type="NCBI Taxonomy" id="33959"/>
    <lineage>
        <taxon>Bacteria</taxon>
        <taxon>Bacillati</taxon>
        <taxon>Bacillota</taxon>
        <taxon>Bacilli</taxon>
        <taxon>Lactobacillales</taxon>
        <taxon>Lactobacillaceae</taxon>
        <taxon>Lactobacillus</taxon>
    </lineage>
</organism>
<gene>
    <name evidence="15" type="primary">ligA</name>
    <name evidence="18" type="ORF">A3Q24_02625</name>
</gene>
<comment type="caution">
    <text evidence="18">The sequence shown here is derived from an EMBL/GenBank/DDBJ whole genome shotgun (WGS) entry which is preliminary data.</text>
</comment>
<evidence type="ECO:0000256" key="9">
    <source>
        <dbReference type="ARBA" id="ARBA00022842"/>
    </source>
</evidence>
<dbReference type="InterPro" id="IPR013840">
    <property type="entry name" value="DNAligase_N"/>
</dbReference>
<dbReference type="SMART" id="SM00532">
    <property type="entry name" value="LIGANc"/>
    <property type="match status" value="1"/>
</dbReference>
<dbReference type="Pfam" id="PF00533">
    <property type="entry name" value="BRCT"/>
    <property type="match status" value="1"/>
</dbReference>
<dbReference type="GO" id="GO:0006281">
    <property type="term" value="P:DNA repair"/>
    <property type="evidence" value="ECO:0007669"/>
    <property type="project" value="UniProtKB-KW"/>
</dbReference>
<dbReference type="Proteomes" id="UP000216008">
    <property type="component" value="Unassembled WGS sequence"/>
</dbReference>
<dbReference type="InterPro" id="IPR010994">
    <property type="entry name" value="RuvA_2-like"/>
</dbReference>
<feature type="binding site" evidence="15">
    <location>
        <position position="139"/>
    </location>
    <ligand>
        <name>NAD(+)</name>
        <dbReference type="ChEBI" id="CHEBI:57540"/>
    </ligand>
</feature>
<dbReference type="InterPro" id="IPR004150">
    <property type="entry name" value="NAD_DNA_ligase_OB"/>
</dbReference>
<dbReference type="AlphaFoldDB" id="A0A1Z1N520"/>
<dbReference type="InterPro" id="IPR013839">
    <property type="entry name" value="DNAligase_adenylation"/>
</dbReference>
<evidence type="ECO:0000256" key="12">
    <source>
        <dbReference type="ARBA" id="ARBA00023211"/>
    </source>
</evidence>
<dbReference type="Pfam" id="PF03120">
    <property type="entry name" value="OB_DNA_ligase"/>
    <property type="match status" value="1"/>
</dbReference>
<feature type="binding site" evidence="15">
    <location>
        <position position="116"/>
    </location>
    <ligand>
        <name>NAD(+)</name>
        <dbReference type="ChEBI" id="CHEBI:57540"/>
    </ligand>
</feature>
<keyword evidence="6 15" id="KW-0479">Metal-binding</keyword>
<evidence type="ECO:0000256" key="16">
    <source>
        <dbReference type="RuleBase" id="RU000618"/>
    </source>
</evidence>
<dbReference type="EC" id="6.5.1.2" evidence="2 15"/>
<evidence type="ECO:0000313" key="18">
    <source>
        <dbReference type="EMBL" id="PAB56190.1"/>
    </source>
</evidence>
<dbReference type="Gene3D" id="1.10.150.20">
    <property type="entry name" value="5' to 3' exonuclease, C-terminal subdomain"/>
    <property type="match status" value="2"/>
</dbReference>
<dbReference type="GO" id="GO:0005829">
    <property type="term" value="C:cytosol"/>
    <property type="evidence" value="ECO:0007669"/>
    <property type="project" value="TreeGrafter"/>
</dbReference>
<evidence type="ECO:0000313" key="19">
    <source>
        <dbReference type="Proteomes" id="UP000216008"/>
    </source>
</evidence>
<dbReference type="Gene3D" id="2.40.50.140">
    <property type="entry name" value="Nucleic acid-binding proteins"/>
    <property type="match status" value="1"/>
</dbReference>
<dbReference type="InterPro" id="IPR001357">
    <property type="entry name" value="BRCT_dom"/>
</dbReference>
<dbReference type="InterPro" id="IPR018239">
    <property type="entry name" value="DNA_ligase_AS"/>
</dbReference>
<feature type="binding site" evidence="15">
    <location>
        <position position="424"/>
    </location>
    <ligand>
        <name>Zn(2+)</name>
        <dbReference type="ChEBI" id="CHEBI:29105"/>
    </ligand>
</feature>
<evidence type="ECO:0000256" key="5">
    <source>
        <dbReference type="ARBA" id="ARBA00022705"/>
    </source>
</evidence>
<dbReference type="CDD" id="cd00114">
    <property type="entry name" value="LIGANc"/>
    <property type="match status" value="1"/>
</dbReference>
<comment type="catalytic activity">
    <reaction evidence="13 15 16">
        <text>NAD(+) + (deoxyribonucleotide)n-3'-hydroxyl + 5'-phospho-(deoxyribonucleotide)m = (deoxyribonucleotide)n+m + AMP + beta-nicotinamide D-nucleotide.</text>
        <dbReference type="EC" id="6.5.1.2"/>
    </reaction>
</comment>
<dbReference type="GO" id="GO:0003911">
    <property type="term" value="F:DNA ligase (NAD+) activity"/>
    <property type="evidence" value="ECO:0007669"/>
    <property type="project" value="UniProtKB-UniRule"/>
</dbReference>
<feature type="binding site" evidence="15">
    <location>
        <position position="173"/>
    </location>
    <ligand>
        <name>NAD(+)</name>
        <dbReference type="ChEBI" id="CHEBI:57540"/>
    </ligand>
</feature>
<feature type="binding site" evidence="15">
    <location>
        <position position="409"/>
    </location>
    <ligand>
        <name>Zn(2+)</name>
        <dbReference type="ChEBI" id="CHEBI:29105"/>
    </ligand>
</feature>